<feature type="transmembrane region" description="Helical" evidence="11">
    <location>
        <begin position="186"/>
        <end position="202"/>
    </location>
</feature>
<keyword evidence="2 11" id="KW-0813">Transport</keyword>
<evidence type="ECO:0000256" key="1">
    <source>
        <dbReference type="ARBA" id="ARBA00004429"/>
    </source>
</evidence>
<evidence type="ECO:0000256" key="9">
    <source>
        <dbReference type="ARBA" id="ARBA00023136"/>
    </source>
</evidence>
<comment type="catalytic activity">
    <reaction evidence="11">
        <text>Na(+)(in) + 2 H(+)(out) = Na(+)(out) + 2 H(+)(in)</text>
        <dbReference type="Rhea" id="RHEA:29251"/>
        <dbReference type="ChEBI" id="CHEBI:15378"/>
        <dbReference type="ChEBI" id="CHEBI:29101"/>
    </reaction>
</comment>
<feature type="transmembrane region" description="Helical" evidence="11">
    <location>
        <begin position="98"/>
        <end position="119"/>
    </location>
</feature>
<feature type="transmembrane region" description="Helical" evidence="11">
    <location>
        <begin position="161"/>
        <end position="180"/>
    </location>
</feature>
<keyword evidence="9 11" id="KW-0472">Membrane</keyword>
<keyword evidence="5 11" id="KW-0812">Transmembrane</keyword>
<evidence type="ECO:0000313" key="12">
    <source>
        <dbReference type="EMBL" id="GAA3637289.1"/>
    </source>
</evidence>
<dbReference type="HAMAP" id="MF_01844">
    <property type="entry name" value="NhaA"/>
    <property type="match status" value="1"/>
</dbReference>
<keyword evidence="4 11" id="KW-1003">Cell membrane</keyword>
<dbReference type="RefSeq" id="WP_344808770.1">
    <property type="nucleotide sequence ID" value="NZ_BAABAB010000044.1"/>
</dbReference>
<keyword evidence="3 11" id="KW-0050">Antiport</keyword>
<keyword evidence="7 11" id="KW-0915">Sodium</keyword>
<dbReference type="PANTHER" id="PTHR30341">
    <property type="entry name" value="SODIUM ION/PROTON ANTIPORTER NHAA-RELATED"/>
    <property type="match status" value="1"/>
</dbReference>
<dbReference type="Pfam" id="PF06965">
    <property type="entry name" value="Na_H_antiport_1"/>
    <property type="match status" value="1"/>
</dbReference>
<organism evidence="12 13">
    <name type="scientific">Microlunatus ginsengisoli</name>
    <dbReference type="NCBI Taxonomy" id="363863"/>
    <lineage>
        <taxon>Bacteria</taxon>
        <taxon>Bacillati</taxon>
        <taxon>Actinomycetota</taxon>
        <taxon>Actinomycetes</taxon>
        <taxon>Propionibacteriales</taxon>
        <taxon>Propionibacteriaceae</taxon>
        <taxon>Microlunatus</taxon>
    </lineage>
</organism>
<dbReference type="NCBIfam" id="TIGR00773">
    <property type="entry name" value="NhaA"/>
    <property type="match status" value="1"/>
</dbReference>
<feature type="transmembrane region" description="Helical" evidence="11">
    <location>
        <begin position="131"/>
        <end position="149"/>
    </location>
</feature>
<evidence type="ECO:0000256" key="2">
    <source>
        <dbReference type="ARBA" id="ARBA00022448"/>
    </source>
</evidence>
<gene>
    <name evidence="11 12" type="primary">nhaA</name>
    <name evidence="12" type="ORF">GCM10022236_44750</name>
</gene>
<proteinExistence type="inferred from homology"/>
<evidence type="ECO:0000256" key="4">
    <source>
        <dbReference type="ARBA" id="ARBA00022475"/>
    </source>
</evidence>
<feature type="transmembrane region" description="Helical" evidence="11">
    <location>
        <begin position="368"/>
        <end position="387"/>
    </location>
</feature>
<evidence type="ECO:0000256" key="6">
    <source>
        <dbReference type="ARBA" id="ARBA00022989"/>
    </source>
</evidence>
<evidence type="ECO:0000256" key="11">
    <source>
        <dbReference type="HAMAP-Rule" id="MF_01844"/>
    </source>
</evidence>
<comment type="function">
    <text evidence="11">Na(+)/H(+) antiporter that extrudes sodium in exchange for external protons.</text>
</comment>
<dbReference type="Gene3D" id="1.20.1530.10">
    <property type="entry name" value="Na+/H+ antiporter like domain"/>
    <property type="match status" value="1"/>
</dbReference>
<dbReference type="Proteomes" id="UP001501490">
    <property type="component" value="Unassembled WGS sequence"/>
</dbReference>
<comment type="similarity">
    <text evidence="11">Belongs to the NhaA Na(+)/H(+) (TC 2.A.33) antiporter family.</text>
</comment>
<keyword evidence="13" id="KW-1185">Reference proteome</keyword>
<feature type="transmembrane region" description="Helical" evidence="11">
    <location>
        <begin position="65"/>
        <end position="83"/>
    </location>
</feature>
<comment type="subcellular location">
    <subcellularLocation>
        <location evidence="1">Cell inner membrane</location>
        <topology evidence="1">Multi-pass membrane protein</topology>
    </subcellularLocation>
    <subcellularLocation>
        <location evidence="11">Cell membrane</location>
        <topology evidence="11">Multi-pass membrane protein</topology>
    </subcellularLocation>
</comment>
<feature type="transmembrane region" description="Helical" evidence="11">
    <location>
        <begin position="337"/>
        <end position="356"/>
    </location>
</feature>
<keyword evidence="8 11" id="KW-0406">Ion transport</keyword>
<evidence type="ECO:0000256" key="10">
    <source>
        <dbReference type="ARBA" id="ARBA00023201"/>
    </source>
</evidence>
<feature type="transmembrane region" description="Helical" evidence="11">
    <location>
        <begin position="294"/>
        <end position="316"/>
    </location>
</feature>
<sequence length="405" mass="43119">MKRIVLFGRSSDEDVTTVAEILRQETVGGVLMLAAAVLALVWSTIDFASYEHLRHVQLGPMSLQHWAADGALTIFFFVAGLELKRELTEGSLARPSQALVPIVAALCGMIVPALLYLSLNLAAPSGKPAGWAIPMATDIAFALAILAVVGRSLPASMRAFLLTLAIVDDLGAIIVIATVFTEHVSLLWLLAALVVAGLWWLLQNRRVPGWWWWLPLGVACWWCMYRSGVHPTIAGVLLGLLTRGSASDPTAPLDRWEHLWRPISAGAAVPLFAFFAAGVPISMAALAGSVTDPVAIGIVVGLVLGKIIGIFGGSVITARFTRAELAEDLSWREVFDVSVLGGVGFTVSLLVAELAFETEPVTQEHAKTAVLAASLIAAVLATVALRVRRRRGGYGLARTPSEPDG</sequence>
<dbReference type="PANTHER" id="PTHR30341:SF0">
    <property type="entry name" value="NA(+)_H(+) ANTIPORTER NHAA"/>
    <property type="match status" value="1"/>
</dbReference>
<feature type="transmembrane region" description="Helical" evidence="11">
    <location>
        <begin position="27"/>
        <end position="45"/>
    </location>
</feature>
<evidence type="ECO:0000256" key="8">
    <source>
        <dbReference type="ARBA" id="ARBA00023065"/>
    </source>
</evidence>
<evidence type="ECO:0000256" key="7">
    <source>
        <dbReference type="ARBA" id="ARBA00023053"/>
    </source>
</evidence>
<accession>A0ABP7AQ71</accession>
<keyword evidence="6 11" id="KW-1133">Transmembrane helix</keyword>
<keyword evidence="10 11" id="KW-0739">Sodium transport</keyword>
<dbReference type="InterPro" id="IPR023171">
    <property type="entry name" value="Na/H_antiporter_dom_sf"/>
</dbReference>
<evidence type="ECO:0000256" key="5">
    <source>
        <dbReference type="ARBA" id="ARBA00022692"/>
    </source>
</evidence>
<dbReference type="InterPro" id="IPR004670">
    <property type="entry name" value="NhaA"/>
</dbReference>
<evidence type="ECO:0000313" key="13">
    <source>
        <dbReference type="Proteomes" id="UP001501490"/>
    </source>
</evidence>
<evidence type="ECO:0000256" key="3">
    <source>
        <dbReference type="ARBA" id="ARBA00022449"/>
    </source>
</evidence>
<feature type="transmembrane region" description="Helical" evidence="11">
    <location>
        <begin position="265"/>
        <end position="288"/>
    </location>
</feature>
<protein>
    <recommendedName>
        <fullName evidence="11">Na(+)/H(+) antiporter NhaA</fullName>
    </recommendedName>
    <alternativeName>
        <fullName evidence="11">Sodium/proton antiporter NhaA</fullName>
    </alternativeName>
</protein>
<reference evidence="13" key="1">
    <citation type="journal article" date="2019" name="Int. J. Syst. Evol. Microbiol.">
        <title>The Global Catalogue of Microorganisms (GCM) 10K type strain sequencing project: providing services to taxonomists for standard genome sequencing and annotation.</title>
        <authorList>
            <consortium name="The Broad Institute Genomics Platform"/>
            <consortium name="The Broad Institute Genome Sequencing Center for Infectious Disease"/>
            <person name="Wu L."/>
            <person name="Ma J."/>
        </authorList>
    </citation>
    <scope>NUCLEOTIDE SEQUENCE [LARGE SCALE GENOMIC DNA]</scope>
    <source>
        <strain evidence="13">JCM 16929</strain>
    </source>
</reference>
<comment type="caution">
    <text evidence="12">The sequence shown here is derived from an EMBL/GenBank/DDBJ whole genome shotgun (WGS) entry which is preliminary data.</text>
</comment>
<name>A0ABP7AQ71_9ACTN</name>
<dbReference type="EMBL" id="BAABAB010000044">
    <property type="protein sequence ID" value="GAA3637289.1"/>
    <property type="molecule type" value="Genomic_DNA"/>
</dbReference>